<proteinExistence type="predicted"/>
<feature type="chain" id="PRO_5011788220" description="DUF4252 domain-containing protein" evidence="1">
    <location>
        <begin position="22"/>
        <end position="175"/>
    </location>
</feature>
<evidence type="ECO:0008006" key="4">
    <source>
        <dbReference type="Google" id="ProtNLM"/>
    </source>
</evidence>
<protein>
    <recommendedName>
        <fullName evidence="4">DUF4252 domain-containing protein</fullName>
    </recommendedName>
</protein>
<evidence type="ECO:0000313" key="3">
    <source>
        <dbReference type="Proteomes" id="UP000198820"/>
    </source>
</evidence>
<accession>A0A1H3Y449</accession>
<dbReference type="AlphaFoldDB" id="A0A1H3Y449"/>
<dbReference type="Pfam" id="PF14060">
    <property type="entry name" value="DUF4252"/>
    <property type="match status" value="1"/>
</dbReference>
<evidence type="ECO:0000313" key="2">
    <source>
        <dbReference type="EMBL" id="SEA06419.1"/>
    </source>
</evidence>
<feature type="signal peptide" evidence="1">
    <location>
        <begin position="1"/>
        <end position="21"/>
    </location>
</feature>
<sequence length="175" mass="19913">MKKIILLLGIMIATLSSEIKAQNFDNFENMEGVTSMIFTQQMFKLMSKLDLDSQDQEVKAYLDLVESIENIKIFQTENKVAADKIRVDTESYLKNSNLDLLMRVNEDDSDIKFYVKPGKTDDVVKELIMLLHNPKKSQSVLMMITGNVDLTKISALTKKMNIPGAESLDDLNEEK</sequence>
<dbReference type="RefSeq" id="WP_093240172.1">
    <property type="nucleotide sequence ID" value="NZ_FNQF01000003.1"/>
</dbReference>
<keyword evidence="1" id="KW-0732">Signal</keyword>
<reference evidence="2 3" key="1">
    <citation type="submission" date="2016-10" db="EMBL/GenBank/DDBJ databases">
        <authorList>
            <person name="de Groot N.N."/>
        </authorList>
    </citation>
    <scope>NUCLEOTIDE SEQUENCE [LARGE SCALE GENOMIC DNA]</scope>
    <source>
        <strain evidence="2 3">DSM 23581</strain>
    </source>
</reference>
<dbReference type="Proteomes" id="UP000198820">
    <property type="component" value="Unassembled WGS sequence"/>
</dbReference>
<evidence type="ECO:0000256" key="1">
    <source>
        <dbReference type="SAM" id="SignalP"/>
    </source>
</evidence>
<dbReference type="InterPro" id="IPR025348">
    <property type="entry name" value="DUF4252"/>
</dbReference>
<keyword evidence="3" id="KW-1185">Reference proteome</keyword>
<dbReference type="EMBL" id="FNQF01000003">
    <property type="protein sequence ID" value="SEA06419.1"/>
    <property type="molecule type" value="Genomic_DNA"/>
</dbReference>
<organism evidence="2 3">
    <name type="scientific">Psychroflexus halocasei</name>
    <dbReference type="NCBI Taxonomy" id="908615"/>
    <lineage>
        <taxon>Bacteria</taxon>
        <taxon>Pseudomonadati</taxon>
        <taxon>Bacteroidota</taxon>
        <taxon>Flavobacteriia</taxon>
        <taxon>Flavobacteriales</taxon>
        <taxon>Flavobacteriaceae</taxon>
        <taxon>Psychroflexus</taxon>
    </lineage>
</organism>
<name>A0A1H3Y449_9FLAO</name>
<dbReference type="STRING" id="908615.SAMN05421540_10329"/>
<gene>
    <name evidence="2" type="ORF">SAMN05421540_10329</name>
</gene>